<dbReference type="InterPro" id="IPR032710">
    <property type="entry name" value="NTF2-like_dom_sf"/>
</dbReference>
<comment type="caution">
    <text evidence="4">The sequence shown here is derived from an EMBL/GenBank/DDBJ whole genome shotgun (WGS) entry which is preliminary data.</text>
</comment>
<evidence type="ECO:0000256" key="1">
    <source>
        <dbReference type="ARBA" id="ARBA00011344"/>
    </source>
</evidence>
<organism evidence="4 5">
    <name type="scientific">Salinithrix halophila</name>
    <dbReference type="NCBI Taxonomy" id="1485204"/>
    <lineage>
        <taxon>Bacteria</taxon>
        <taxon>Bacillati</taxon>
        <taxon>Bacillota</taxon>
        <taxon>Bacilli</taxon>
        <taxon>Bacillales</taxon>
        <taxon>Thermoactinomycetaceae</taxon>
        <taxon>Salinithrix</taxon>
    </lineage>
</organism>
<evidence type="ECO:0000259" key="2">
    <source>
        <dbReference type="Pfam" id="PF04542"/>
    </source>
</evidence>
<dbReference type="EMBL" id="JBHSAP010000018">
    <property type="protein sequence ID" value="MFC4077767.1"/>
    <property type="molecule type" value="Genomic_DNA"/>
</dbReference>
<accession>A0ABV8JIK1</accession>
<dbReference type="SUPFAM" id="SSF88946">
    <property type="entry name" value="Sigma2 domain of RNA polymerase sigma factors"/>
    <property type="match status" value="1"/>
</dbReference>
<protein>
    <submittedName>
        <fullName evidence="4">RNA polymerase sigma-70 factor</fullName>
    </submittedName>
</protein>
<feature type="domain" description="RNA polymerase sigma-70 region 2" evidence="2">
    <location>
        <begin position="6"/>
        <end position="71"/>
    </location>
</feature>
<sequence length="292" mass="32982">MHLEQLYEDYQSLLFHLAYRMLGSVSDAEDIVQDVFLTLHQQDVHKIHHVKAYLIKTTTNRCLNVLGSARRKREEYIGPWLPEPLIDPQEPAAITEQNESISYAFLVLMEKLSPMERAVFILREGLRFEYETIAEMLDKTAPNCRKIMSRAKQKLPEESPVISPQQKTTPLIEAFIDAANTGNFQSFIRMLVEDASLISDGGGKVRAALKPILGRLRILRFLEGVSQKGAFQGNFLPISLNGEPSLLFIKEGQTTVAFCFAREPGASKVAHIYVVMNPDKLKKLQGVSQNRP</sequence>
<dbReference type="Proteomes" id="UP001595843">
    <property type="component" value="Unassembled WGS sequence"/>
</dbReference>
<feature type="domain" description="RNA polymerase sigma factor 70 region 4 type 2" evidence="3">
    <location>
        <begin position="105"/>
        <end position="155"/>
    </location>
</feature>
<evidence type="ECO:0000313" key="4">
    <source>
        <dbReference type="EMBL" id="MFC4077767.1"/>
    </source>
</evidence>
<dbReference type="InterPro" id="IPR013249">
    <property type="entry name" value="RNA_pol_sigma70_r4_t2"/>
</dbReference>
<dbReference type="NCBIfam" id="TIGR02957">
    <property type="entry name" value="SigX4"/>
    <property type="match status" value="1"/>
</dbReference>
<dbReference type="InterPro" id="IPR014284">
    <property type="entry name" value="RNA_pol_sigma-70_dom"/>
</dbReference>
<dbReference type="Gene3D" id="1.10.1740.10">
    <property type="match status" value="1"/>
</dbReference>
<dbReference type="Gene3D" id="1.10.10.10">
    <property type="entry name" value="Winged helix-like DNA-binding domain superfamily/Winged helix DNA-binding domain"/>
    <property type="match status" value="1"/>
</dbReference>
<dbReference type="NCBIfam" id="TIGR02937">
    <property type="entry name" value="sigma70-ECF"/>
    <property type="match status" value="1"/>
</dbReference>
<dbReference type="InterPro" id="IPR014303">
    <property type="entry name" value="RNA_pol_sigma-70_ECF"/>
</dbReference>
<dbReference type="InterPro" id="IPR052704">
    <property type="entry name" value="ECF_Sigma-70_Domain"/>
</dbReference>
<evidence type="ECO:0000259" key="3">
    <source>
        <dbReference type="Pfam" id="PF08281"/>
    </source>
</evidence>
<dbReference type="SUPFAM" id="SSF54427">
    <property type="entry name" value="NTF2-like"/>
    <property type="match status" value="1"/>
</dbReference>
<dbReference type="PANTHER" id="PTHR30173:SF36">
    <property type="entry name" value="ECF RNA POLYMERASE SIGMA FACTOR SIGJ"/>
    <property type="match status" value="1"/>
</dbReference>
<evidence type="ECO:0000313" key="5">
    <source>
        <dbReference type="Proteomes" id="UP001595843"/>
    </source>
</evidence>
<dbReference type="InterPro" id="IPR036388">
    <property type="entry name" value="WH-like_DNA-bd_sf"/>
</dbReference>
<comment type="subunit">
    <text evidence="1">Interacts transiently with the RNA polymerase catalytic core formed by RpoA, RpoB, RpoC and RpoZ (2 alpha, 1 beta, 1 beta' and 1 omega subunit) to form the RNA polymerase holoenzyme that can initiate transcription.</text>
</comment>
<keyword evidence="5" id="KW-1185">Reference proteome</keyword>
<dbReference type="RefSeq" id="WP_380705605.1">
    <property type="nucleotide sequence ID" value="NZ_JBHSAP010000018.1"/>
</dbReference>
<reference evidence="5" key="1">
    <citation type="journal article" date="2019" name="Int. J. Syst. Evol. Microbiol.">
        <title>The Global Catalogue of Microorganisms (GCM) 10K type strain sequencing project: providing services to taxonomists for standard genome sequencing and annotation.</title>
        <authorList>
            <consortium name="The Broad Institute Genomics Platform"/>
            <consortium name="The Broad Institute Genome Sequencing Center for Infectious Disease"/>
            <person name="Wu L."/>
            <person name="Ma J."/>
        </authorList>
    </citation>
    <scope>NUCLEOTIDE SEQUENCE [LARGE SCALE GENOMIC DNA]</scope>
    <source>
        <strain evidence="5">IBRC-M 10813</strain>
    </source>
</reference>
<gene>
    <name evidence="4" type="ORF">ACFOUO_13265</name>
</gene>
<dbReference type="InterPro" id="IPR013325">
    <property type="entry name" value="RNA_pol_sigma_r2"/>
</dbReference>
<dbReference type="PANTHER" id="PTHR30173">
    <property type="entry name" value="SIGMA 19 FACTOR"/>
    <property type="match status" value="1"/>
</dbReference>
<dbReference type="Pfam" id="PF08281">
    <property type="entry name" value="Sigma70_r4_2"/>
    <property type="match status" value="1"/>
</dbReference>
<dbReference type="SUPFAM" id="SSF88659">
    <property type="entry name" value="Sigma3 and sigma4 domains of RNA polymerase sigma factors"/>
    <property type="match status" value="1"/>
</dbReference>
<dbReference type="InterPro" id="IPR013324">
    <property type="entry name" value="RNA_pol_sigma_r3/r4-like"/>
</dbReference>
<dbReference type="NCBIfam" id="NF007214">
    <property type="entry name" value="PRK09636.1"/>
    <property type="match status" value="1"/>
</dbReference>
<proteinExistence type="predicted"/>
<dbReference type="InterPro" id="IPR007627">
    <property type="entry name" value="RNA_pol_sigma70_r2"/>
</dbReference>
<dbReference type="Pfam" id="PF04542">
    <property type="entry name" value="Sigma70_r2"/>
    <property type="match status" value="1"/>
</dbReference>
<name>A0ABV8JIK1_9BACL</name>